<dbReference type="GO" id="GO:0005975">
    <property type="term" value="P:carbohydrate metabolic process"/>
    <property type="evidence" value="ECO:0007669"/>
    <property type="project" value="InterPro"/>
</dbReference>
<evidence type="ECO:0000313" key="2">
    <source>
        <dbReference type="EMBL" id="TYO98767.1"/>
    </source>
</evidence>
<dbReference type="PANTHER" id="PTHR42899:SF1">
    <property type="entry name" value="SPERMATOGENESIS-ASSOCIATED PROTEIN 20"/>
    <property type="match status" value="1"/>
</dbReference>
<dbReference type="EMBL" id="VNIB01000005">
    <property type="protein sequence ID" value="TYO98767.1"/>
    <property type="molecule type" value="Genomic_DNA"/>
</dbReference>
<dbReference type="InterPro" id="IPR004879">
    <property type="entry name" value="Ssp411-like_TRX"/>
</dbReference>
<dbReference type="AlphaFoldDB" id="A0A5D3WJM5"/>
<gene>
    <name evidence="2" type="ORF">EDC39_105136</name>
</gene>
<dbReference type="OrthoDB" id="9762614at2"/>
<accession>A0A5D3WJM5</accession>
<proteinExistence type="predicted"/>
<dbReference type="PIRSF" id="PIRSF006402">
    <property type="entry name" value="UCP006402_thioredoxin"/>
    <property type="match status" value="1"/>
</dbReference>
<reference evidence="2 3" key="1">
    <citation type="submission" date="2019-07" db="EMBL/GenBank/DDBJ databases">
        <title>Genomic Encyclopedia of Type Strains, Phase IV (KMG-IV): sequencing the most valuable type-strain genomes for metagenomic binning, comparative biology and taxonomic classification.</title>
        <authorList>
            <person name="Goeker M."/>
        </authorList>
    </citation>
    <scope>NUCLEOTIDE SEQUENCE [LARGE SCALE GENOMIC DNA]</scope>
    <source>
        <strain evidence="2 3">SS015</strain>
    </source>
</reference>
<dbReference type="PANTHER" id="PTHR42899">
    <property type="entry name" value="SPERMATOGENESIS-ASSOCIATED PROTEIN 20"/>
    <property type="match status" value="1"/>
</dbReference>
<dbReference type="Pfam" id="PF03190">
    <property type="entry name" value="Thioredox_DsbH"/>
    <property type="match status" value="1"/>
</dbReference>
<dbReference type="InterPro" id="IPR024705">
    <property type="entry name" value="Ssp411"/>
</dbReference>
<evidence type="ECO:0000259" key="1">
    <source>
        <dbReference type="Pfam" id="PF03190"/>
    </source>
</evidence>
<organism evidence="2 3">
    <name type="scientific">Geothermobacter ehrlichii</name>
    <dbReference type="NCBI Taxonomy" id="213224"/>
    <lineage>
        <taxon>Bacteria</taxon>
        <taxon>Pseudomonadati</taxon>
        <taxon>Thermodesulfobacteriota</taxon>
        <taxon>Desulfuromonadia</taxon>
        <taxon>Desulfuromonadales</taxon>
        <taxon>Geothermobacteraceae</taxon>
        <taxon>Geothermobacter</taxon>
    </lineage>
</organism>
<dbReference type="SUPFAM" id="SSF48208">
    <property type="entry name" value="Six-hairpin glycosidases"/>
    <property type="match status" value="1"/>
</dbReference>
<comment type="caution">
    <text evidence="2">The sequence shown here is derived from an EMBL/GenBank/DDBJ whole genome shotgun (WGS) entry which is preliminary data.</text>
</comment>
<sequence length="708" mass="79220">MPIDTVPTTDPLKLTPAEIAALPANGGPHYNRLVFAKSPYLLQHAANPVDWHPWSDAAFDLARERDCPVLLSIGYSTCHWCHVMAHESFENRDVAELLNRDFVAVKVDREERPDIDATYMTVCQLLTGSGGWPLTLLLTPGREPFFAATYLPPQTRNGQPGLIEVLTKVRQMWADDREQLLLGANRIVTALKRAEAGRPRSRPPDEKLLYRALQHYRDSYDPQHGGFGGAPKFPAPHNLMLLLRLARRFDAADAADMARQTLRAIRAGGIYDQLGFGLHRYAVDRQWLVPHFEKMLYDQALFILAATAARTEENPHFATMALETAAYLRTGLQHPEGGFCAGEDADSDGGEGSFYLWSRDEIEKLLSEEDVELACRFFGIDARGNFEGRTILTNRMEREQLAEDLGETEAALTARIARIRQTLLARRNRRPRPHRDENILTGWNGLAIAALARAGAAFDRPELVAAAEKAADFVLSRLRRDDGRLLRRFFRAEAAIGAFLEDYAGLAFGLAELFLASLEPLRLQQARQLAHQMLELFDDGEGGLSDSGRDAERILVRNRNLQDGAMPSGLSLAIGVLLQLGRLLGDGKLEMAGRNLLERHLAEAERYPRAYSWLLAALDSHLDSEPTLVIAAPDRQQTAIWLETARRLGPPDLLLLPATPELAELDLPLLQQRTPLHDRATAWFCSRRHCHPPVTEMAELERLLATER</sequence>
<dbReference type="InterPro" id="IPR036249">
    <property type="entry name" value="Thioredoxin-like_sf"/>
</dbReference>
<keyword evidence="3" id="KW-1185">Reference proteome</keyword>
<dbReference type="Gene3D" id="3.40.30.10">
    <property type="entry name" value="Glutaredoxin"/>
    <property type="match status" value="1"/>
</dbReference>
<dbReference type="SUPFAM" id="SSF52833">
    <property type="entry name" value="Thioredoxin-like"/>
    <property type="match status" value="1"/>
</dbReference>
<dbReference type="RefSeq" id="WP_148895703.1">
    <property type="nucleotide sequence ID" value="NZ_VNIB01000005.1"/>
</dbReference>
<dbReference type="InterPro" id="IPR008928">
    <property type="entry name" value="6-hairpin_glycosidase_sf"/>
</dbReference>
<dbReference type="Proteomes" id="UP000324159">
    <property type="component" value="Unassembled WGS sequence"/>
</dbReference>
<dbReference type="CDD" id="cd02955">
    <property type="entry name" value="SSP411"/>
    <property type="match status" value="1"/>
</dbReference>
<evidence type="ECO:0000313" key="3">
    <source>
        <dbReference type="Proteomes" id="UP000324159"/>
    </source>
</evidence>
<name>A0A5D3WJM5_9BACT</name>
<protein>
    <recommendedName>
        <fullName evidence="1">Spermatogenesis-associated protein 20-like TRX domain-containing protein</fullName>
    </recommendedName>
</protein>
<feature type="domain" description="Spermatogenesis-associated protein 20-like TRX" evidence="1">
    <location>
        <begin position="31"/>
        <end position="191"/>
    </location>
</feature>